<proteinExistence type="predicted"/>
<feature type="transmembrane region" description="Helical" evidence="1">
    <location>
        <begin position="307"/>
        <end position="326"/>
    </location>
</feature>
<evidence type="ECO:0000313" key="2">
    <source>
        <dbReference type="EMBL" id="MEX8192739.1"/>
    </source>
</evidence>
<gene>
    <name evidence="2" type="ORF">AB6724_07785</name>
</gene>
<protein>
    <submittedName>
        <fullName evidence="2">Uncharacterized protein</fullName>
    </submittedName>
</protein>
<evidence type="ECO:0000313" key="3">
    <source>
        <dbReference type="Proteomes" id="UP001561046"/>
    </source>
</evidence>
<accession>A0ABV3ZU93</accession>
<dbReference type="RefSeq" id="WP_369337943.1">
    <property type="nucleotide sequence ID" value="NZ_JBFYGN010000007.1"/>
</dbReference>
<dbReference type="EMBL" id="JBFYGN010000007">
    <property type="protein sequence ID" value="MEX8192739.1"/>
    <property type="molecule type" value="Genomic_DNA"/>
</dbReference>
<evidence type="ECO:0000256" key="1">
    <source>
        <dbReference type="SAM" id="Phobius"/>
    </source>
</evidence>
<keyword evidence="1" id="KW-0812">Transmembrane</keyword>
<reference evidence="2 3" key="1">
    <citation type="journal article" date="2013" name="Int. J. Syst. Evol. Microbiol.">
        <title>Comamonas guangdongensis sp. nov., isolated from subterranean forest sediment, and emended description of the genus Comamonas.</title>
        <authorList>
            <person name="Zhang J."/>
            <person name="Wang Y."/>
            <person name="Zhou S."/>
            <person name="Wu C."/>
            <person name="He J."/>
            <person name="Li F."/>
        </authorList>
    </citation>
    <scope>NUCLEOTIDE SEQUENCE [LARGE SCALE GENOMIC DNA]</scope>
    <source>
        <strain evidence="2 3">CCTCC AB2011133</strain>
    </source>
</reference>
<organism evidence="2 3">
    <name type="scientific">Comamonas guangdongensis</name>
    <dbReference type="NCBI Taxonomy" id="510515"/>
    <lineage>
        <taxon>Bacteria</taxon>
        <taxon>Pseudomonadati</taxon>
        <taxon>Pseudomonadota</taxon>
        <taxon>Betaproteobacteria</taxon>
        <taxon>Burkholderiales</taxon>
        <taxon>Comamonadaceae</taxon>
        <taxon>Comamonas</taxon>
    </lineage>
</organism>
<dbReference type="Proteomes" id="UP001561046">
    <property type="component" value="Unassembled WGS sequence"/>
</dbReference>
<feature type="transmembrane region" description="Helical" evidence="1">
    <location>
        <begin position="12"/>
        <end position="36"/>
    </location>
</feature>
<name>A0ABV3ZU93_9BURK</name>
<keyword evidence="1" id="KW-0472">Membrane</keyword>
<sequence length="343" mass="37671">MLNLLRRVEDTLVQIVRVVLLAFSVFVLIGMGLWIWDHYKSKKPDAALAAPVALNWKDAPYDLKYMEEETGRDLSSINPQIPLEKRLADPALRSSFQKADGLLRGLIYKDPAARKRIEKENSGQGLDPIHPLLKGDAAPSDDEVNRQIKMREARENSCCDKEAADAAAAAADAAWSARRIALNREDRAAAAAVSAAVAAAAEAEASDEDVPLSDPVNLAAEIHSRAQAAEQEHGEGSYAAYVKGLPAALEKVLANEKLTAKLQLQPAQQIVNILLTNYTLSFDRTAQMLRGENPDEDKWKFLGVDTAFATMLISCLVMVVMVLVLIRMERHMRTMSQNSTPKS</sequence>
<comment type="caution">
    <text evidence="2">The sequence shown here is derived from an EMBL/GenBank/DDBJ whole genome shotgun (WGS) entry which is preliminary data.</text>
</comment>
<keyword evidence="3" id="KW-1185">Reference proteome</keyword>
<keyword evidence="1" id="KW-1133">Transmembrane helix</keyword>